<evidence type="ECO:0000256" key="7">
    <source>
        <dbReference type="ARBA" id="ARBA00048478"/>
    </source>
</evidence>
<dbReference type="GO" id="GO:0005524">
    <property type="term" value="F:ATP binding"/>
    <property type="evidence" value="ECO:0007669"/>
    <property type="project" value="UniProtKB-UniRule"/>
</dbReference>
<keyword evidence="3 8" id="KW-0547">Nucleotide-binding</keyword>
<evidence type="ECO:0000259" key="9">
    <source>
        <dbReference type="Pfam" id="PF02224"/>
    </source>
</evidence>
<evidence type="ECO:0000256" key="2">
    <source>
        <dbReference type="ARBA" id="ARBA00022679"/>
    </source>
</evidence>
<dbReference type="OrthoDB" id="9807434at2"/>
<dbReference type="GO" id="GO:0005829">
    <property type="term" value="C:cytosol"/>
    <property type="evidence" value="ECO:0007669"/>
    <property type="project" value="TreeGrafter"/>
</dbReference>
<evidence type="ECO:0000256" key="6">
    <source>
        <dbReference type="ARBA" id="ARBA00047615"/>
    </source>
</evidence>
<dbReference type="STRING" id="573413.Spirs_2055"/>
<dbReference type="HOGENOM" id="CLU_079959_0_2_12"/>
<dbReference type="GO" id="GO:0015949">
    <property type="term" value="P:nucleobase-containing small molecule interconversion"/>
    <property type="evidence" value="ECO:0007669"/>
    <property type="project" value="TreeGrafter"/>
</dbReference>
<evidence type="ECO:0000256" key="5">
    <source>
        <dbReference type="ARBA" id="ARBA00022840"/>
    </source>
</evidence>
<reference evidence="10 11" key="1">
    <citation type="journal article" date="2010" name="Stand. Genomic Sci.">
        <title>Complete genome sequence of Spirochaeta smaragdinae type strain (SEBR 4228).</title>
        <authorList>
            <person name="Mavromatis K."/>
            <person name="Yasawong M."/>
            <person name="Chertkov O."/>
            <person name="Lapidus A."/>
            <person name="Lucas S."/>
            <person name="Nolan M."/>
            <person name="Del Rio T.G."/>
            <person name="Tice H."/>
            <person name="Cheng J.F."/>
            <person name="Pitluck S."/>
            <person name="Liolios K."/>
            <person name="Ivanova N."/>
            <person name="Tapia R."/>
            <person name="Han C."/>
            <person name="Bruce D."/>
            <person name="Goodwin L."/>
            <person name="Pati A."/>
            <person name="Chen A."/>
            <person name="Palaniappan K."/>
            <person name="Land M."/>
            <person name="Hauser L."/>
            <person name="Chang Y.J."/>
            <person name="Jeffries C.D."/>
            <person name="Detter J.C."/>
            <person name="Rohde M."/>
            <person name="Brambilla E."/>
            <person name="Spring S."/>
            <person name="Goker M."/>
            <person name="Sikorski J."/>
            <person name="Woyke T."/>
            <person name="Bristow J."/>
            <person name="Eisen J.A."/>
            <person name="Markowitz V."/>
            <person name="Hugenholtz P."/>
            <person name="Klenk H.P."/>
            <person name="Kyrpides N.C."/>
        </authorList>
    </citation>
    <scope>NUCLEOTIDE SEQUENCE [LARGE SCALE GENOMIC DNA]</scope>
    <source>
        <strain evidence="11">DSM 11293 / JCM 15392 / SEBR 4228</strain>
    </source>
</reference>
<organism evidence="10 11">
    <name type="scientific">Sediminispirochaeta smaragdinae (strain DSM 11293 / JCM 15392 / SEBR 4228)</name>
    <name type="common">Spirochaeta smaragdinae</name>
    <dbReference type="NCBI Taxonomy" id="573413"/>
    <lineage>
        <taxon>Bacteria</taxon>
        <taxon>Pseudomonadati</taxon>
        <taxon>Spirochaetota</taxon>
        <taxon>Spirochaetia</taxon>
        <taxon>Spirochaetales</taxon>
        <taxon>Spirochaetaceae</taxon>
        <taxon>Sediminispirochaeta</taxon>
    </lineage>
</organism>
<keyword evidence="5 8" id="KW-0067">ATP-binding</keyword>
<dbReference type="NCBIfam" id="TIGR00017">
    <property type="entry name" value="cmk"/>
    <property type="match status" value="1"/>
</dbReference>
<dbReference type="InterPro" id="IPR011994">
    <property type="entry name" value="Cytidylate_kinase_dom"/>
</dbReference>
<keyword evidence="8" id="KW-0963">Cytoplasm</keyword>
<dbReference type="SUPFAM" id="SSF52540">
    <property type="entry name" value="P-loop containing nucleoside triphosphate hydrolases"/>
    <property type="match status" value="1"/>
</dbReference>
<dbReference type="GO" id="GO:0006220">
    <property type="term" value="P:pyrimidine nucleotide metabolic process"/>
    <property type="evidence" value="ECO:0007669"/>
    <property type="project" value="UniProtKB-UniRule"/>
</dbReference>
<dbReference type="PANTHER" id="PTHR21299:SF2">
    <property type="entry name" value="CYTIDYLATE KINASE"/>
    <property type="match status" value="1"/>
</dbReference>
<feature type="binding site" evidence="8">
    <location>
        <begin position="7"/>
        <end position="15"/>
    </location>
    <ligand>
        <name>ATP</name>
        <dbReference type="ChEBI" id="CHEBI:30616"/>
    </ligand>
</feature>
<dbReference type="CDD" id="cd02020">
    <property type="entry name" value="CMPK"/>
    <property type="match status" value="1"/>
</dbReference>
<comment type="subcellular location">
    <subcellularLocation>
        <location evidence="8">Cytoplasm</location>
    </subcellularLocation>
</comment>
<dbReference type="Proteomes" id="UP000002318">
    <property type="component" value="Chromosome"/>
</dbReference>
<dbReference type="InterPro" id="IPR027417">
    <property type="entry name" value="P-loop_NTPase"/>
</dbReference>
<name>E1R2Z1_SEDSS</name>
<dbReference type="eggNOG" id="COG0283">
    <property type="taxonomic scope" value="Bacteria"/>
</dbReference>
<comment type="catalytic activity">
    <reaction evidence="7 8">
        <text>CMP + ATP = CDP + ADP</text>
        <dbReference type="Rhea" id="RHEA:11600"/>
        <dbReference type="ChEBI" id="CHEBI:30616"/>
        <dbReference type="ChEBI" id="CHEBI:58069"/>
        <dbReference type="ChEBI" id="CHEBI:60377"/>
        <dbReference type="ChEBI" id="CHEBI:456216"/>
        <dbReference type="EC" id="2.7.4.25"/>
    </reaction>
</comment>
<evidence type="ECO:0000256" key="1">
    <source>
        <dbReference type="ARBA" id="ARBA00009427"/>
    </source>
</evidence>
<proteinExistence type="inferred from homology"/>
<dbReference type="EC" id="2.7.4.25" evidence="8"/>
<evidence type="ECO:0000256" key="4">
    <source>
        <dbReference type="ARBA" id="ARBA00022777"/>
    </source>
</evidence>
<evidence type="ECO:0000313" key="10">
    <source>
        <dbReference type="EMBL" id="ADK81177.1"/>
    </source>
</evidence>
<dbReference type="HAMAP" id="MF_00238">
    <property type="entry name" value="Cytidyl_kinase_type1"/>
    <property type="match status" value="1"/>
</dbReference>
<evidence type="ECO:0000256" key="8">
    <source>
        <dbReference type="HAMAP-Rule" id="MF_00238"/>
    </source>
</evidence>
<keyword evidence="4 8" id="KW-0418">Kinase</keyword>
<dbReference type="GO" id="GO:0036430">
    <property type="term" value="F:CMP kinase activity"/>
    <property type="evidence" value="ECO:0007669"/>
    <property type="project" value="RHEA"/>
</dbReference>
<dbReference type="AlphaFoldDB" id="E1R2Z1"/>
<dbReference type="EMBL" id="CP002116">
    <property type="protein sequence ID" value="ADK81177.1"/>
    <property type="molecule type" value="Genomic_DNA"/>
</dbReference>
<evidence type="ECO:0000256" key="3">
    <source>
        <dbReference type="ARBA" id="ARBA00022741"/>
    </source>
</evidence>
<dbReference type="GO" id="GO:0036431">
    <property type="term" value="F:dCMP kinase activity"/>
    <property type="evidence" value="ECO:0007669"/>
    <property type="project" value="InterPro"/>
</dbReference>
<dbReference type="InterPro" id="IPR003136">
    <property type="entry name" value="Cytidylate_kin"/>
</dbReference>
<sequence>MIVAIDGPAGVGKSTIAKAIAQRSAFFYISSGKFYRAVTLYALEQGIDVEKKEGLVDLVASLSFSIRQGELYIGARNVEPFLHTDRIDALVATVSAYPPLREEINKALRKTTAEMNVVMEGRDITTVVFPDAEVKIFLDASVETRAMRRFRQGTSELSYDELVDSIRSRDTIDREKPVGGLKVADDALYIDSSDLTIDQVCEKVVQEIFRAEQKVNQEKDGSDD</sequence>
<gene>
    <name evidence="8" type="primary">cmk</name>
    <name evidence="10" type="ordered locus">Spirs_2055</name>
</gene>
<accession>E1R2Z1</accession>
<comment type="catalytic activity">
    <reaction evidence="6 8">
        <text>dCMP + ATP = dCDP + ADP</text>
        <dbReference type="Rhea" id="RHEA:25094"/>
        <dbReference type="ChEBI" id="CHEBI:30616"/>
        <dbReference type="ChEBI" id="CHEBI:57566"/>
        <dbReference type="ChEBI" id="CHEBI:58593"/>
        <dbReference type="ChEBI" id="CHEBI:456216"/>
        <dbReference type="EC" id="2.7.4.25"/>
    </reaction>
</comment>
<keyword evidence="2 8" id="KW-0808">Transferase</keyword>
<dbReference type="RefSeq" id="WP_013254641.1">
    <property type="nucleotide sequence ID" value="NC_014364.1"/>
</dbReference>
<protein>
    <recommendedName>
        <fullName evidence="8">Cytidylate kinase</fullName>
        <shortName evidence="8">CK</shortName>
        <ecNumber evidence="8">2.7.4.25</ecNumber>
    </recommendedName>
    <alternativeName>
        <fullName evidence="8">Cytidine monophosphate kinase</fullName>
        <shortName evidence="8">CMP kinase</shortName>
    </alternativeName>
</protein>
<feature type="domain" description="Cytidylate kinase" evidence="9">
    <location>
        <begin position="3"/>
        <end position="208"/>
    </location>
</feature>
<keyword evidence="11" id="KW-1185">Reference proteome</keyword>
<dbReference type="PANTHER" id="PTHR21299">
    <property type="entry name" value="CYTIDYLATE KINASE/PANTOATE-BETA-ALANINE LIGASE"/>
    <property type="match status" value="1"/>
</dbReference>
<dbReference type="Pfam" id="PF02224">
    <property type="entry name" value="Cytidylate_kin"/>
    <property type="match status" value="1"/>
</dbReference>
<dbReference type="KEGG" id="ssm:Spirs_2055"/>
<dbReference type="Gene3D" id="3.40.50.300">
    <property type="entry name" value="P-loop containing nucleotide triphosphate hydrolases"/>
    <property type="match status" value="1"/>
</dbReference>
<comment type="similarity">
    <text evidence="1 8">Belongs to the cytidylate kinase family. Type 1 subfamily.</text>
</comment>
<evidence type="ECO:0000313" key="11">
    <source>
        <dbReference type="Proteomes" id="UP000002318"/>
    </source>
</evidence>